<dbReference type="GO" id="GO:0016787">
    <property type="term" value="F:hydrolase activity"/>
    <property type="evidence" value="ECO:0007669"/>
    <property type="project" value="UniProtKB-KW"/>
</dbReference>
<keyword evidence="2" id="KW-0378">Hydrolase</keyword>
<name>A0AA41QRJ8_9HYPH</name>
<dbReference type="RefSeq" id="WP_281736530.1">
    <property type="nucleotide sequence ID" value="NZ_JAKETQ010000002.1"/>
</dbReference>
<reference evidence="2" key="1">
    <citation type="submission" date="2022-03" db="EMBL/GenBank/DDBJ databases">
        <title>The complete genome sequence of a Methyloterrigena soli.</title>
        <authorList>
            <person name="Zi Z."/>
        </authorList>
    </citation>
    <scope>NUCLEOTIDE SEQUENCE</scope>
    <source>
        <strain evidence="2">M48</strain>
    </source>
</reference>
<dbReference type="AlphaFoldDB" id="A0AA41QRJ8"/>
<organism evidence="2 3">
    <name type="scientific">Paradevosia shaoguanensis</name>
    <dbReference type="NCBI Taxonomy" id="1335043"/>
    <lineage>
        <taxon>Bacteria</taxon>
        <taxon>Pseudomonadati</taxon>
        <taxon>Pseudomonadota</taxon>
        <taxon>Alphaproteobacteria</taxon>
        <taxon>Hyphomicrobiales</taxon>
        <taxon>Devosiaceae</taxon>
        <taxon>Paradevosia</taxon>
    </lineage>
</organism>
<accession>A0AA41QRJ8</accession>
<dbReference type="InterPro" id="IPR000073">
    <property type="entry name" value="AB_hydrolase_1"/>
</dbReference>
<dbReference type="InterPro" id="IPR029058">
    <property type="entry name" value="AB_hydrolase_fold"/>
</dbReference>
<dbReference type="Gene3D" id="3.40.50.1820">
    <property type="entry name" value="alpha/beta hydrolase"/>
    <property type="match status" value="1"/>
</dbReference>
<dbReference type="EMBL" id="JALAZD010000002">
    <property type="protein sequence ID" value="MCI0128331.1"/>
    <property type="molecule type" value="Genomic_DNA"/>
</dbReference>
<evidence type="ECO:0000313" key="2">
    <source>
        <dbReference type="EMBL" id="MCI0128331.1"/>
    </source>
</evidence>
<feature type="domain" description="AB hydrolase-1" evidence="1">
    <location>
        <begin position="26"/>
        <end position="136"/>
    </location>
</feature>
<dbReference type="Proteomes" id="UP001156140">
    <property type="component" value="Unassembled WGS sequence"/>
</dbReference>
<dbReference type="InterPro" id="IPR050266">
    <property type="entry name" value="AB_hydrolase_sf"/>
</dbReference>
<keyword evidence="3" id="KW-1185">Reference proteome</keyword>
<dbReference type="SUPFAM" id="SSF53474">
    <property type="entry name" value="alpha/beta-Hydrolases"/>
    <property type="match status" value="1"/>
</dbReference>
<dbReference type="PANTHER" id="PTHR43798">
    <property type="entry name" value="MONOACYLGLYCEROL LIPASE"/>
    <property type="match status" value="1"/>
</dbReference>
<gene>
    <name evidence="2" type="ORF">ML536_15985</name>
</gene>
<sequence length="267" mass="28769">MDKKSSGLAPINGQELYYDVRGTGRPLIVLHGGLGAHDMFGPILDQLAATRQVIGVDLQGHGRTANTDRPMSYEAMADDIAKLAAYLKLDKPDLFGYSMGGGVALRAAIDHGEAFGRIVLVSTPYGQSGWTEANRQGMGQLGAAAAEAMKNTPMYQLYAAIAPRVEDWPVLLTKMGQFMGSDYDWSEEVKTITNPVMLVVGDADSVRLAHTAHFFELLGGGIADGGWDGSGMTRHRLAVLPGVTHYQIFMLPEMVELSLPFLDAKQA</sequence>
<protein>
    <submittedName>
        <fullName evidence="2">Alpha/beta hydrolase</fullName>
    </submittedName>
</protein>
<dbReference type="PRINTS" id="PR00111">
    <property type="entry name" value="ABHYDROLASE"/>
</dbReference>
<evidence type="ECO:0000259" key="1">
    <source>
        <dbReference type="Pfam" id="PF00561"/>
    </source>
</evidence>
<dbReference type="Pfam" id="PF00561">
    <property type="entry name" value="Abhydrolase_1"/>
    <property type="match status" value="1"/>
</dbReference>
<evidence type="ECO:0000313" key="3">
    <source>
        <dbReference type="Proteomes" id="UP001156140"/>
    </source>
</evidence>
<comment type="caution">
    <text evidence="2">The sequence shown here is derived from an EMBL/GenBank/DDBJ whole genome shotgun (WGS) entry which is preliminary data.</text>
</comment>
<proteinExistence type="predicted"/>